<keyword evidence="5" id="KW-0598">Phosphotransferase system</keyword>
<dbReference type="NCBIfam" id="TIGR00830">
    <property type="entry name" value="PTBA"/>
    <property type="match status" value="1"/>
</dbReference>
<feature type="domain" description="PTS EIIA type-1" evidence="7">
    <location>
        <begin position="33"/>
        <end position="137"/>
    </location>
</feature>
<sequence length="165" mass="17896">MFHFLKKKKEPVKELNFYSVAKGEVISMDEVNDPVFSKKMMGEGYGVRPMSSNVYSPVSGVVMSIFPTKHAIGLKTACGLSILLHLGIDTVELKGAPFDIKIKEGDKVTPETLIAIMDLNKLAEAGKCSELVVVITNSADQLEEFTLSTLGNIDKGEFVATAIAK</sequence>
<reference evidence="8 9" key="1">
    <citation type="submission" date="2017-05" db="EMBL/GenBank/DDBJ databases">
        <title>Vagococcus spp. assemblies.</title>
        <authorList>
            <person name="Gulvik C.A."/>
        </authorList>
    </citation>
    <scope>NUCLEOTIDE SEQUENCE [LARGE SCALE GENOMIC DNA]</scope>
    <source>
        <strain evidence="8 9">SS1714</strain>
    </source>
</reference>
<evidence type="ECO:0000313" key="8">
    <source>
        <dbReference type="EMBL" id="RSU16396.1"/>
    </source>
</evidence>
<accession>A0A430B7U1</accession>
<dbReference type="GO" id="GO:0005737">
    <property type="term" value="C:cytoplasm"/>
    <property type="evidence" value="ECO:0007669"/>
    <property type="project" value="UniProtKB-SubCell"/>
</dbReference>
<comment type="subcellular location">
    <subcellularLocation>
        <location evidence="1">Cytoplasm</location>
    </subcellularLocation>
</comment>
<evidence type="ECO:0000256" key="6">
    <source>
        <dbReference type="ARBA" id="ARBA00022777"/>
    </source>
</evidence>
<keyword evidence="4" id="KW-0808">Transferase</keyword>
<dbReference type="GO" id="GO:0016301">
    <property type="term" value="F:kinase activity"/>
    <property type="evidence" value="ECO:0007669"/>
    <property type="project" value="UniProtKB-KW"/>
</dbReference>
<dbReference type="SUPFAM" id="SSF51261">
    <property type="entry name" value="Duplicated hybrid motif"/>
    <property type="match status" value="1"/>
</dbReference>
<dbReference type="InterPro" id="IPR050890">
    <property type="entry name" value="PTS_EIIA_component"/>
</dbReference>
<evidence type="ECO:0000256" key="4">
    <source>
        <dbReference type="ARBA" id="ARBA00022679"/>
    </source>
</evidence>
<evidence type="ECO:0000313" key="9">
    <source>
        <dbReference type="Proteomes" id="UP000288028"/>
    </source>
</evidence>
<comment type="caution">
    <text evidence="8">The sequence shown here is derived from an EMBL/GenBank/DDBJ whole genome shotgun (WGS) entry which is preliminary data.</text>
</comment>
<evidence type="ECO:0000256" key="5">
    <source>
        <dbReference type="ARBA" id="ARBA00022683"/>
    </source>
</evidence>
<name>A0A430B7U1_9ENTE</name>
<dbReference type="InterPro" id="IPR011055">
    <property type="entry name" value="Dup_hybrid_motif"/>
</dbReference>
<keyword evidence="9" id="KW-1185">Reference proteome</keyword>
<evidence type="ECO:0000256" key="1">
    <source>
        <dbReference type="ARBA" id="ARBA00004496"/>
    </source>
</evidence>
<dbReference type="OrthoDB" id="9769191at2"/>
<proteinExistence type="predicted"/>
<dbReference type="GO" id="GO:0009401">
    <property type="term" value="P:phosphoenolpyruvate-dependent sugar phosphotransferase system"/>
    <property type="evidence" value="ECO:0007669"/>
    <property type="project" value="UniProtKB-KW"/>
</dbReference>
<dbReference type="Gene3D" id="2.70.70.10">
    <property type="entry name" value="Glucose Permease (Domain IIA)"/>
    <property type="match status" value="1"/>
</dbReference>
<evidence type="ECO:0000256" key="2">
    <source>
        <dbReference type="ARBA" id="ARBA00022448"/>
    </source>
</evidence>
<protein>
    <submittedName>
        <fullName evidence="8">PTS N-acetylglucosamine transporter subunit IIABC</fullName>
    </submittedName>
</protein>
<organism evidence="8 9">
    <name type="scientific">Vagococcus carniphilus</name>
    <dbReference type="NCBI Taxonomy" id="218144"/>
    <lineage>
        <taxon>Bacteria</taxon>
        <taxon>Bacillati</taxon>
        <taxon>Bacillota</taxon>
        <taxon>Bacilli</taxon>
        <taxon>Lactobacillales</taxon>
        <taxon>Enterococcaceae</taxon>
        <taxon>Vagococcus</taxon>
    </lineage>
</organism>
<evidence type="ECO:0000256" key="3">
    <source>
        <dbReference type="ARBA" id="ARBA00022597"/>
    </source>
</evidence>
<evidence type="ECO:0000259" key="7">
    <source>
        <dbReference type="PROSITE" id="PS51093"/>
    </source>
</evidence>
<dbReference type="PROSITE" id="PS51093">
    <property type="entry name" value="PTS_EIIA_TYPE_1"/>
    <property type="match status" value="1"/>
</dbReference>
<gene>
    <name evidence="8" type="ORF">CBF28_02390</name>
</gene>
<dbReference type="PROSITE" id="PS00371">
    <property type="entry name" value="PTS_EIIA_TYPE_1_HIS"/>
    <property type="match status" value="1"/>
</dbReference>
<dbReference type="Pfam" id="PF00358">
    <property type="entry name" value="PTS_EIIA_1"/>
    <property type="match status" value="1"/>
</dbReference>
<keyword evidence="3" id="KW-0762">Sugar transport</keyword>
<keyword evidence="6" id="KW-0418">Kinase</keyword>
<dbReference type="InterPro" id="IPR001127">
    <property type="entry name" value="PTS_EIIA_1_perm"/>
</dbReference>
<dbReference type="EMBL" id="NGKB01000002">
    <property type="protein sequence ID" value="RSU16396.1"/>
    <property type="molecule type" value="Genomic_DNA"/>
</dbReference>
<dbReference type="Proteomes" id="UP000288028">
    <property type="component" value="Unassembled WGS sequence"/>
</dbReference>
<keyword evidence="2" id="KW-0813">Transport</keyword>
<dbReference type="PANTHER" id="PTHR45008:SF1">
    <property type="entry name" value="PTS SYSTEM GLUCOSE-SPECIFIC EIIA COMPONENT"/>
    <property type="match status" value="1"/>
</dbReference>
<dbReference type="PANTHER" id="PTHR45008">
    <property type="entry name" value="PTS SYSTEM GLUCOSE-SPECIFIC EIIA COMPONENT"/>
    <property type="match status" value="1"/>
</dbReference>
<dbReference type="AlphaFoldDB" id="A0A430B7U1"/>